<dbReference type="KEGG" id="lit:FPZ52_05185"/>
<keyword evidence="4" id="KW-1185">Reference proteome</keyword>
<dbReference type="Gene3D" id="1.20.200.10">
    <property type="entry name" value="Fumarase/aspartase (Central domain)"/>
    <property type="match status" value="1"/>
</dbReference>
<dbReference type="PANTHER" id="PTHR43172">
    <property type="entry name" value="ADENYLOSUCCINATE LYASE"/>
    <property type="match status" value="1"/>
</dbReference>
<dbReference type="InterPro" id="IPR022761">
    <property type="entry name" value="Fumarate_lyase_N"/>
</dbReference>
<gene>
    <name evidence="3" type="ORF">FPZ52_05185</name>
</gene>
<dbReference type="InterPro" id="IPR008948">
    <property type="entry name" value="L-Aspartase-like"/>
</dbReference>
<proteinExistence type="inferred from homology"/>
<evidence type="ECO:0000313" key="3">
    <source>
        <dbReference type="EMBL" id="QDY69085.1"/>
    </source>
</evidence>
<protein>
    <recommendedName>
        <fullName evidence="2">Fumarate lyase N-terminal domain-containing protein</fullName>
    </recommendedName>
</protein>
<dbReference type="SUPFAM" id="SSF48557">
    <property type="entry name" value="L-aspartase-like"/>
    <property type="match status" value="1"/>
</dbReference>
<name>A0A5B8I6F6_9RHOB</name>
<evidence type="ECO:0000313" key="4">
    <source>
        <dbReference type="Proteomes" id="UP000318483"/>
    </source>
</evidence>
<accession>A0A5B8I6F6</accession>
<organism evidence="3 4">
    <name type="scientific">Qingshengfaniella alkalisoli</name>
    <dbReference type="NCBI Taxonomy" id="2599296"/>
    <lineage>
        <taxon>Bacteria</taxon>
        <taxon>Pseudomonadati</taxon>
        <taxon>Pseudomonadota</taxon>
        <taxon>Alphaproteobacteria</taxon>
        <taxon>Rhodobacterales</taxon>
        <taxon>Paracoccaceae</taxon>
        <taxon>Qingshengfaniella</taxon>
    </lineage>
</organism>
<dbReference type="PRINTS" id="PR00145">
    <property type="entry name" value="ARGSUCLYASE"/>
</dbReference>
<comment type="similarity">
    <text evidence="1">Belongs to the class-II fumarase/aspartase family.</text>
</comment>
<dbReference type="PANTHER" id="PTHR43172:SF2">
    <property type="entry name" value="ADENYLOSUCCINATE LYASE C-TERMINAL DOMAIN-CONTAINING PROTEIN"/>
    <property type="match status" value="1"/>
</dbReference>
<dbReference type="RefSeq" id="WP_146364358.1">
    <property type="nucleotide sequence ID" value="NZ_CP042261.1"/>
</dbReference>
<reference evidence="3 4" key="1">
    <citation type="submission" date="2019-07" db="EMBL/GenBank/DDBJ databases">
        <title>Litoreibacter alkalisoli sp. nov., isolated from saline-alkaline soil.</title>
        <authorList>
            <person name="Wang S."/>
            <person name="Xu L."/>
            <person name="Xing Y.-T."/>
            <person name="Sun J.-Q."/>
        </authorList>
    </citation>
    <scope>NUCLEOTIDE SEQUENCE [LARGE SCALE GENOMIC DNA]</scope>
    <source>
        <strain evidence="3 4">LN3S51</strain>
    </source>
</reference>
<dbReference type="InterPro" id="IPR000362">
    <property type="entry name" value="Fumarate_lyase_fam"/>
</dbReference>
<dbReference type="AlphaFoldDB" id="A0A5B8I6F6"/>
<dbReference type="GO" id="GO:0003824">
    <property type="term" value="F:catalytic activity"/>
    <property type="evidence" value="ECO:0007669"/>
    <property type="project" value="InterPro"/>
</dbReference>
<sequence length="442" mass="46780">MTVSLADSPLWQNLFGDAEIAALLGDDALVAAMVRVEGELARAQGVVGVIPAEAGNRLAAALEGCRVELSDLAGKTASDGVVVPALLASLRNQIPPELVQYLHWGATSQDVVDTATMVQLRVVSDLLIERAQRLLDRLCDMASEHNQTVMLARTRTQAAMPTTFGAVAAIWGQGILPFQARMLAWQKGACRISLHGAAGTDAAMGVWAPQVRKHFAQALGLADSDSAWHASRDGVASLGAALTLLAGSLGKIGQDAALLAQTEINELKLQGGASSTMPHKSNPVAAEALVTLARTSARLQGALFDAQIHNHQRDGAAWAEEWHSLRQLCVAVGAALNNANAMLKTAKPDTDRMLRNLTDAGEGIFAEAAVFALSRIMPRPDAQSAVKEAIGTDGSMREVLKNAHPEIDWPQVFDPLNAAGRAPDMAREFCALVAPKQRSKSE</sequence>
<dbReference type="PRINTS" id="PR00149">
    <property type="entry name" value="FUMRATELYASE"/>
</dbReference>
<dbReference type="Proteomes" id="UP000318483">
    <property type="component" value="Chromosome"/>
</dbReference>
<feature type="domain" description="Fumarate lyase N-terminal" evidence="2">
    <location>
        <begin position="92"/>
        <end position="293"/>
    </location>
</feature>
<dbReference type="OrthoDB" id="9768878at2"/>
<evidence type="ECO:0000259" key="2">
    <source>
        <dbReference type="Pfam" id="PF00206"/>
    </source>
</evidence>
<evidence type="ECO:0000256" key="1">
    <source>
        <dbReference type="ARBA" id="ARBA00034772"/>
    </source>
</evidence>
<dbReference type="EMBL" id="CP042261">
    <property type="protein sequence ID" value="QDY69085.1"/>
    <property type="molecule type" value="Genomic_DNA"/>
</dbReference>
<dbReference type="Pfam" id="PF00206">
    <property type="entry name" value="Lyase_1"/>
    <property type="match status" value="1"/>
</dbReference>